<comment type="caution">
    <text evidence="2">The sequence shown here is derived from an EMBL/GenBank/DDBJ whole genome shotgun (WGS) entry which is preliminary data.</text>
</comment>
<gene>
    <name evidence="2" type="ORF">APLA_LOCUS17066</name>
</gene>
<protein>
    <submittedName>
        <fullName evidence="2">Uncharacterized protein</fullName>
    </submittedName>
</protein>
<dbReference type="EMBL" id="CADEBC010000608">
    <property type="protein sequence ID" value="CAB3259376.1"/>
    <property type="molecule type" value="Genomic_DNA"/>
</dbReference>
<organism evidence="2 3">
    <name type="scientific">Arctia plantaginis</name>
    <name type="common">Wood tiger moth</name>
    <name type="synonym">Phalaena plantaginis</name>
    <dbReference type="NCBI Taxonomy" id="874455"/>
    <lineage>
        <taxon>Eukaryota</taxon>
        <taxon>Metazoa</taxon>
        <taxon>Ecdysozoa</taxon>
        <taxon>Arthropoda</taxon>
        <taxon>Hexapoda</taxon>
        <taxon>Insecta</taxon>
        <taxon>Pterygota</taxon>
        <taxon>Neoptera</taxon>
        <taxon>Endopterygota</taxon>
        <taxon>Lepidoptera</taxon>
        <taxon>Glossata</taxon>
        <taxon>Ditrysia</taxon>
        <taxon>Noctuoidea</taxon>
        <taxon>Erebidae</taxon>
        <taxon>Arctiinae</taxon>
        <taxon>Arctia</taxon>
    </lineage>
</organism>
<evidence type="ECO:0000313" key="2">
    <source>
        <dbReference type="EMBL" id="CAB3259376.1"/>
    </source>
</evidence>
<reference evidence="2 3" key="1">
    <citation type="submission" date="2020-04" db="EMBL/GenBank/DDBJ databases">
        <authorList>
            <person name="Wallbank WR R."/>
            <person name="Pardo Diaz C."/>
            <person name="Kozak K."/>
            <person name="Martin S."/>
            <person name="Jiggins C."/>
            <person name="Moest M."/>
            <person name="Warren A I."/>
            <person name="Byers J.R.P. K."/>
            <person name="Montejo-Kovacevich G."/>
            <person name="Yen C E."/>
        </authorList>
    </citation>
    <scope>NUCLEOTIDE SEQUENCE [LARGE SCALE GENOMIC DNA]</scope>
</reference>
<feature type="region of interest" description="Disordered" evidence="1">
    <location>
        <begin position="35"/>
        <end position="65"/>
    </location>
</feature>
<dbReference type="OrthoDB" id="6136790at2759"/>
<accession>A0A8S1BJY0</accession>
<feature type="region of interest" description="Disordered" evidence="1">
    <location>
        <begin position="175"/>
        <end position="264"/>
    </location>
</feature>
<sequence>MSFRRNRPLINDRVKRMLQMVEDTIITNRTKKKYVDADQESNEDFSPDVSEYAPSPGPNILESPLSSASSLSADSACINKIIAFPEIISTPSTISNLSLYLTNADFVASSSEIYIGTLDLSQPSIEKENQSRPNIIRTIISQEDIDDTLKSHETSEINHYETLTGRTSNDCSHAKQVVTDNEDSPSLIRKISSEEENNETLRPEGQSESDNDTTLTGRTSNDCSHAKEVVTDGEDSPSLIRKISSEEENNETVRPEGQSQSDNDITMDCGTLSNCSHTATAESEKKRTRKRKLIRTEWRTRRRGRKRTSTQDAAVYMDNVQLQRAYHQRIPISKALHTDLLNLCSSGAIPQSYHYFYQSLSCSEGGNENISEEELN</sequence>
<feature type="compositionally biased region" description="Acidic residues" evidence="1">
    <location>
        <begin position="37"/>
        <end position="46"/>
    </location>
</feature>
<dbReference type="AlphaFoldDB" id="A0A8S1BJY0"/>
<proteinExistence type="predicted"/>
<evidence type="ECO:0000313" key="3">
    <source>
        <dbReference type="Proteomes" id="UP000494106"/>
    </source>
</evidence>
<evidence type="ECO:0000256" key="1">
    <source>
        <dbReference type="SAM" id="MobiDB-lite"/>
    </source>
</evidence>
<dbReference type="Proteomes" id="UP000494106">
    <property type="component" value="Unassembled WGS sequence"/>
</dbReference>
<name>A0A8S1BJY0_ARCPL</name>
<keyword evidence="3" id="KW-1185">Reference proteome</keyword>
<feature type="compositionally biased region" description="Polar residues" evidence="1">
    <location>
        <begin position="206"/>
        <end position="223"/>
    </location>
</feature>